<gene>
    <name evidence="2" type="ORF">U0070_019216</name>
</gene>
<organism evidence="2 3">
    <name type="scientific">Myodes glareolus</name>
    <name type="common">Bank vole</name>
    <name type="synonym">Clethrionomys glareolus</name>
    <dbReference type="NCBI Taxonomy" id="447135"/>
    <lineage>
        <taxon>Eukaryota</taxon>
        <taxon>Metazoa</taxon>
        <taxon>Chordata</taxon>
        <taxon>Craniata</taxon>
        <taxon>Vertebrata</taxon>
        <taxon>Euteleostomi</taxon>
        <taxon>Mammalia</taxon>
        <taxon>Eutheria</taxon>
        <taxon>Euarchontoglires</taxon>
        <taxon>Glires</taxon>
        <taxon>Rodentia</taxon>
        <taxon>Myomorpha</taxon>
        <taxon>Muroidea</taxon>
        <taxon>Cricetidae</taxon>
        <taxon>Arvicolinae</taxon>
        <taxon>Myodes</taxon>
    </lineage>
</organism>
<evidence type="ECO:0000313" key="3">
    <source>
        <dbReference type="Proteomes" id="UP001488838"/>
    </source>
</evidence>
<dbReference type="EMBL" id="JBBHLL010000454">
    <property type="protein sequence ID" value="KAK7802608.1"/>
    <property type="molecule type" value="Genomic_DNA"/>
</dbReference>
<feature type="compositionally biased region" description="Polar residues" evidence="1">
    <location>
        <begin position="39"/>
        <end position="54"/>
    </location>
</feature>
<keyword evidence="3" id="KW-1185">Reference proteome</keyword>
<feature type="region of interest" description="Disordered" evidence="1">
    <location>
        <begin position="67"/>
        <end position="118"/>
    </location>
</feature>
<accession>A0AAW0HIM8</accession>
<proteinExistence type="predicted"/>
<reference evidence="2 3" key="1">
    <citation type="journal article" date="2023" name="bioRxiv">
        <title>Conserved and derived expression patterns and positive selection on dental genes reveal complex evolutionary context of ever-growing rodent molars.</title>
        <authorList>
            <person name="Calamari Z.T."/>
            <person name="Song A."/>
            <person name="Cohen E."/>
            <person name="Akter M."/>
            <person name="Roy R.D."/>
            <person name="Hallikas O."/>
            <person name="Christensen M.M."/>
            <person name="Li P."/>
            <person name="Marangoni P."/>
            <person name="Jernvall J."/>
            <person name="Klein O.D."/>
        </authorList>
    </citation>
    <scope>NUCLEOTIDE SEQUENCE [LARGE SCALE GENOMIC DNA]</scope>
    <source>
        <strain evidence="2">V071</strain>
    </source>
</reference>
<dbReference type="Proteomes" id="UP001488838">
    <property type="component" value="Unassembled WGS sequence"/>
</dbReference>
<evidence type="ECO:0000313" key="2">
    <source>
        <dbReference type="EMBL" id="KAK7802608.1"/>
    </source>
</evidence>
<name>A0AAW0HIM8_MYOGA</name>
<dbReference type="AlphaFoldDB" id="A0AAW0HIM8"/>
<protein>
    <submittedName>
        <fullName evidence="2">Uncharacterized protein</fullName>
    </submittedName>
</protein>
<feature type="region of interest" description="Disordered" evidence="1">
    <location>
        <begin position="16"/>
        <end position="55"/>
    </location>
</feature>
<evidence type="ECO:0000256" key="1">
    <source>
        <dbReference type="SAM" id="MobiDB-lite"/>
    </source>
</evidence>
<sequence>MRRRVRVCSQACRRLHKSRGKAKIQMFPGKRPRAVRPQPSESPNNQKHAQSDSPCTCVWDSEAAWGVRAHPSSPDPLARPAAERCGGESSNLPGSPAPSPHPVRSKLQSFPNSPVPSP</sequence>
<comment type="caution">
    <text evidence="2">The sequence shown here is derived from an EMBL/GenBank/DDBJ whole genome shotgun (WGS) entry which is preliminary data.</text>
</comment>